<evidence type="ECO:0000256" key="4">
    <source>
        <dbReference type="ARBA" id="ARBA00023235"/>
    </source>
</evidence>
<accession>A0A430FQ41</accession>
<dbReference type="Gene3D" id="2.30.130.10">
    <property type="entry name" value="PUA domain"/>
    <property type="match status" value="1"/>
</dbReference>
<dbReference type="EC" id="5.4.99.25" evidence="5"/>
<sequence>MPSMEQTPHNAAASTPARNAVASSSARKADASTPALNAVASTSVRKAVTSSSARKADVQTPARKADALSVAALPAAGVVVVDKPQGVTSHDIVAMMRHALHTKKVGHAGTLDPMATGVLVIGYGDCTKLLNVIVEHSKTYAATIRFGQATTTDDAEGEVTSSVASADELPTLDAVRQCIADHFVGDIEQVPNTYSAIKVHGRRAYDLAREGKEVHLEARPITIRAFDVLASRETQSADGTPVLDVDVQVTCSAGTYIRALARDLGEALHCGAHLVMLRRLAVGEYTLDDTAHVVHAYTEVHEFTNREGQTMSRQRARVDAADEQRLPELVIPMAQAVRQALPVLDITEEQATQLRHGQWLDQPLNVPLAAAITAGNDVVALVEPARGKHTKPQTVFAAIQ</sequence>
<feature type="domain" description="Pseudouridine synthase II N-terminal" evidence="7">
    <location>
        <begin position="97"/>
        <end position="257"/>
    </location>
</feature>
<dbReference type="Pfam" id="PF01509">
    <property type="entry name" value="TruB_N"/>
    <property type="match status" value="1"/>
</dbReference>
<dbReference type="GO" id="GO:1990481">
    <property type="term" value="P:mRNA pseudouridine synthesis"/>
    <property type="evidence" value="ECO:0007669"/>
    <property type="project" value="TreeGrafter"/>
</dbReference>
<evidence type="ECO:0000259" key="7">
    <source>
        <dbReference type="Pfam" id="PF01509"/>
    </source>
</evidence>
<dbReference type="GO" id="GO:0160148">
    <property type="term" value="F:tRNA pseudouridine(55) synthase activity"/>
    <property type="evidence" value="ECO:0007669"/>
    <property type="project" value="UniProtKB-EC"/>
</dbReference>
<dbReference type="GO" id="GO:0003723">
    <property type="term" value="F:RNA binding"/>
    <property type="evidence" value="ECO:0007669"/>
    <property type="project" value="InterPro"/>
</dbReference>
<keyword evidence="11" id="KW-1185">Reference proteome</keyword>
<comment type="catalytic activity">
    <reaction evidence="1 5">
        <text>uridine(55) in tRNA = pseudouridine(55) in tRNA</text>
        <dbReference type="Rhea" id="RHEA:42532"/>
        <dbReference type="Rhea" id="RHEA-COMP:10101"/>
        <dbReference type="Rhea" id="RHEA-COMP:10102"/>
        <dbReference type="ChEBI" id="CHEBI:65314"/>
        <dbReference type="ChEBI" id="CHEBI:65315"/>
        <dbReference type="EC" id="5.4.99.25"/>
    </reaction>
</comment>
<comment type="similarity">
    <text evidence="2 5">Belongs to the pseudouridine synthase TruB family. Type 1 subfamily.</text>
</comment>
<dbReference type="InterPro" id="IPR014780">
    <property type="entry name" value="tRNA_psdUridine_synth_TruB"/>
</dbReference>
<comment type="function">
    <text evidence="5">Responsible for synthesis of pseudouridine from uracil-55 in the psi GC loop of transfer RNAs.</text>
</comment>
<dbReference type="AlphaFoldDB" id="A0A430FQ41"/>
<dbReference type="InterPro" id="IPR015225">
    <property type="entry name" value="tRNA_psdUridine_synth_fam2_C"/>
</dbReference>
<dbReference type="CDD" id="cd02573">
    <property type="entry name" value="PseudoU_synth_EcTruB"/>
    <property type="match status" value="1"/>
</dbReference>
<comment type="caution">
    <text evidence="10">The sequence shown here is derived from an EMBL/GenBank/DDBJ whole genome shotgun (WGS) entry which is preliminary data.</text>
</comment>
<evidence type="ECO:0000256" key="6">
    <source>
        <dbReference type="SAM" id="MobiDB-lite"/>
    </source>
</evidence>
<evidence type="ECO:0000313" key="10">
    <source>
        <dbReference type="EMBL" id="RSX54947.1"/>
    </source>
</evidence>
<dbReference type="InterPro" id="IPR020103">
    <property type="entry name" value="PsdUridine_synth_cat_dom_sf"/>
</dbReference>
<dbReference type="Pfam" id="PF16198">
    <property type="entry name" value="TruB_C_2"/>
    <property type="match status" value="1"/>
</dbReference>
<dbReference type="Pfam" id="PF09142">
    <property type="entry name" value="TruB_C"/>
    <property type="match status" value="1"/>
</dbReference>
<evidence type="ECO:0000313" key="11">
    <source>
        <dbReference type="Proteomes" id="UP000287609"/>
    </source>
</evidence>
<dbReference type="Proteomes" id="UP000287609">
    <property type="component" value="Unassembled WGS sequence"/>
</dbReference>
<evidence type="ECO:0000256" key="2">
    <source>
        <dbReference type="ARBA" id="ARBA00005642"/>
    </source>
</evidence>
<proteinExistence type="inferred from homology"/>
<dbReference type="NCBIfam" id="TIGR00431">
    <property type="entry name" value="TruB"/>
    <property type="match status" value="1"/>
</dbReference>
<evidence type="ECO:0000256" key="3">
    <source>
        <dbReference type="ARBA" id="ARBA00022694"/>
    </source>
</evidence>
<reference evidence="10 11" key="1">
    <citation type="submission" date="2018-09" db="EMBL/GenBank/DDBJ databases">
        <title>Characterization of the phylogenetic diversity of five novel species belonging to the genus Bifidobacterium.</title>
        <authorList>
            <person name="Lugli G.A."/>
            <person name="Duranti S."/>
            <person name="Milani C."/>
        </authorList>
    </citation>
    <scope>NUCLEOTIDE SEQUENCE [LARGE SCALE GENOMIC DNA]</scope>
    <source>
        <strain evidence="10 11">2036B</strain>
    </source>
</reference>
<dbReference type="PANTHER" id="PTHR13767:SF2">
    <property type="entry name" value="PSEUDOURIDYLATE SYNTHASE TRUB1"/>
    <property type="match status" value="1"/>
</dbReference>
<evidence type="ECO:0000259" key="8">
    <source>
        <dbReference type="Pfam" id="PF09142"/>
    </source>
</evidence>
<feature type="region of interest" description="Disordered" evidence="6">
    <location>
        <begin position="1"/>
        <end position="36"/>
    </location>
</feature>
<dbReference type="GO" id="GO:0031119">
    <property type="term" value="P:tRNA pseudouridine synthesis"/>
    <property type="evidence" value="ECO:0007669"/>
    <property type="project" value="UniProtKB-UniRule"/>
</dbReference>
<dbReference type="InterPro" id="IPR002501">
    <property type="entry name" value="PsdUridine_synth_N"/>
</dbReference>
<dbReference type="PANTHER" id="PTHR13767">
    <property type="entry name" value="TRNA-PSEUDOURIDINE SYNTHASE"/>
    <property type="match status" value="1"/>
</dbReference>
<evidence type="ECO:0000256" key="1">
    <source>
        <dbReference type="ARBA" id="ARBA00000385"/>
    </source>
</evidence>
<evidence type="ECO:0000259" key="9">
    <source>
        <dbReference type="Pfam" id="PF16198"/>
    </source>
</evidence>
<evidence type="ECO:0000256" key="5">
    <source>
        <dbReference type="HAMAP-Rule" id="MF_01080"/>
    </source>
</evidence>
<organism evidence="10 11">
    <name type="scientific">Bifidobacterium dolichotidis</name>
    <dbReference type="NCBI Taxonomy" id="2306976"/>
    <lineage>
        <taxon>Bacteria</taxon>
        <taxon>Bacillati</taxon>
        <taxon>Actinomycetota</taxon>
        <taxon>Actinomycetes</taxon>
        <taxon>Bifidobacteriales</taxon>
        <taxon>Bifidobacteriaceae</taxon>
        <taxon>Bifidobacterium</taxon>
    </lineage>
</organism>
<feature type="domain" description="tRNA pseudouridine synthase II TruB subfamily 2 C-terminal" evidence="8">
    <location>
        <begin position="342"/>
        <end position="396"/>
    </location>
</feature>
<dbReference type="HAMAP" id="MF_01080">
    <property type="entry name" value="TruB_bact"/>
    <property type="match status" value="1"/>
</dbReference>
<gene>
    <name evidence="5" type="primary">truB</name>
    <name evidence="10" type="ORF">D2E26_1001</name>
</gene>
<protein>
    <recommendedName>
        <fullName evidence="5">tRNA pseudouridine synthase B</fullName>
        <ecNumber evidence="5">5.4.99.25</ecNumber>
    </recommendedName>
    <alternativeName>
        <fullName evidence="5">tRNA pseudouridine(55) synthase</fullName>
        <shortName evidence="5">Psi55 synthase</shortName>
    </alternativeName>
    <alternativeName>
        <fullName evidence="5">tRNA pseudouridylate synthase</fullName>
    </alternativeName>
    <alternativeName>
        <fullName evidence="5">tRNA-uridine isomerase</fullName>
    </alternativeName>
</protein>
<feature type="active site" description="Nucleophile" evidence="5">
    <location>
        <position position="112"/>
    </location>
</feature>
<name>A0A430FQ41_9BIFI</name>
<dbReference type="Gene3D" id="3.30.2350.10">
    <property type="entry name" value="Pseudouridine synthase"/>
    <property type="match status" value="1"/>
</dbReference>
<feature type="compositionally biased region" description="Polar residues" evidence="6">
    <location>
        <begin position="1"/>
        <end position="26"/>
    </location>
</feature>
<dbReference type="EMBL" id="QXGM01000002">
    <property type="protein sequence ID" value="RSX54947.1"/>
    <property type="molecule type" value="Genomic_DNA"/>
</dbReference>
<keyword evidence="3 5" id="KW-0819">tRNA processing</keyword>
<dbReference type="InterPro" id="IPR036974">
    <property type="entry name" value="PUA_sf"/>
</dbReference>
<dbReference type="SUPFAM" id="SSF55120">
    <property type="entry name" value="Pseudouridine synthase"/>
    <property type="match status" value="1"/>
</dbReference>
<dbReference type="InterPro" id="IPR032819">
    <property type="entry name" value="TruB_C"/>
</dbReference>
<keyword evidence="4 5" id="KW-0413">Isomerase</keyword>
<feature type="domain" description="tRNA pseudouridylate synthase B C-terminal" evidence="9">
    <location>
        <begin position="258"/>
        <end position="337"/>
    </location>
</feature>